<dbReference type="GO" id="GO:0005634">
    <property type="term" value="C:nucleus"/>
    <property type="evidence" value="ECO:0007669"/>
    <property type="project" value="UniProtKB-SubCell"/>
</dbReference>
<evidence type="ECO:0000256" key="1">
    <source>
        <dbReference type="ARBA" id="ARBA00004123"/>
    </source>
</evidence>
<dbReference type="InterPro" id="IPR002562">
    <property type="entry name" value="3'-5'_exonuclease_dom"/>
</dbReference>
<dbReference type="Proteomes" id="UP000759537">
    <property type="component" value="Unassembled WGS sequence"/>
</dbReference>
<evidence type="ECO:0000259" key="11">
    <source>
        <dbReference type="SMART" id="SM00474"/>
    </source>
</evidence>
<dbReference type="InterPro" id="IPR051132">
    <property type="entry name" value="3-5_Exonuclease_domain"/>
</dbReference>
<keyword evidence="5" id="KW-0269">Exonuclease</keyword>
<evidence type="ECO:0000313" key="12">
    <source>
        <dbReference type="EMBL" id="KAF8465882.1"/>
    </source>
</evidence>
<keyword evidence="2" id="KW-0540">Nuclease</keyword>
<dbReference type="SMART" id="SM00474">
    <property type="entry name" value="35EXOc"/>
    <property type="match status" value="1"/>
</dbReference>
<dbReference type="Pfam" id="PF01612">
    <property type="entry name" value="DNA_pol_A_exo1"/>
    <property type="match status" value="1"/>
</dbReference>
<dbReference type="SUPFAM" id="SSF53098">
    <property type="entry name" value="Ribonuclease H-like"/>
    <property type="match status" value="1"/>
</dbReference>
<feature type="compositionally biased region" description="Basic and acidic residues" evidence="10">
    <location>
        <begin position="60"/>
        <end position="78"/>
    </location>
</feature>
<reference evidence="12" key="1">
    <citation type="submission" date="2019-10" db="EMBL/GenBank/DDBJ databases">
        <authorList>
            <consortium name="DOE Joint Genome Institute"/>
            <person name="Kuo A."/>
            <person name="Miyauchi S."/>
            <person name="Kiss E."/>
            <person name="Drula E."/>
            <person name="Kohler A."/>
            <person name="Sanchez-Garcia M."/>
            <person name="Andreopoulos B."/>
            <person name="Barry K.W."/>
            <person name="Bonito G."/>
            <person name="Buee M."/>
            <person name="Carver A."/>
            <person name="Chen C."/>
            <person name="Cichocki N."/>
            <person name="Clum A."/>
            <person name="Culley D."/>
            <person name="Crous P.W."/>
            <person name="Fauchery L."/>
            <person name="Girlanda M."/>
            <person name="Hayes R."/>
            <person name="Keri Z."/>
            <person name="LaButti K."/>
            <person name="Lipzen A."/>
            <person name="Lombard V."/>
            <person name="Magnuson J."/>
            <person name="Maillard F."/>
            <person name="Morin E."/>
            <person name="Murat C."/>
            <person name="Nolan M."/>
            <person name="Ohm R."/>
            <person name="Pangilinan J."/>
            <person name="Pereira M."/>
            <person name="Perotto S."/>
            <person name="Peter M."/>
            <person name="Riley R."/>
            <person name="Sitrit Y."/>
            <person name="Stielow B."/>
            <person name="Szollosi G."/>
            <person name="Zifcakova L."/>
            <person name="Stursova M."/>
            <person name="Spatafora J.W."/>
            <person name="Tedersoo L."/>
            <person name="Vaario L.-M."/>
            <person name="Yamada A."/>
            <person name="Yan M."/>
            <person name="Wang P."/>
            <person name="Xu J."/>
            <person name="Bruns T."/>
            <person name="Baldrian P."/>
            <person name="Vilgalys R."/>
            <person name="Henrissat B."/>
            <person name="Grigoriev I.V."/>
            <person name="Hibbett D."/>
            <person name="Nagy L.G."/>
            <person name="Martin F.M."/>
        </authorList>
    </citation>
    <scope>NUCLEOTIDE SEQUENCE</scope>
    <source>
        <strain evidence="12">Prilba</strain>
    </source>
</reference>
<proteinExistence type="predicted"/>
<feature type="region of interest" description="Disordered" evidence="10">
    <location>
        <begin position="42"/>
        <end position="92"/>
    </location>
</feature>
<dbReference type="CDD" id="cd06141">
    <property type="entry name" value="WRN_exo"/>
    <property type="match status" value="1"/>
</dbReference>
<evidence type="ECO:0000256" key="5">
    <source>
        <dbReference type="ARBA" id="ARBA00022839"/>
    </source>
</evidence>
<dbReference type="PANTHER" id="PTHR13620:SF109">
    <property type="entry name" value="3'-5' EXONUCLEASE"/>
    <property type="match status" value="1"/>
</dbReference>
<dbReference type="EMBL" id="WHVB01000044">
    <property type="protein sequence ID" value="KAF8465882.1"/>
    <property type="molecule type" value="Genomic_DNA"/>
</dbReference>
<dbReference type="Gene3D" id="3.30.420.10">
    <property type="entry name" value="Ribonuclease H-like superfamily/Ribonuclease H"/>
    <property type="match status" value="1"/>
</dbReference>
<dbReference type="OrthoDB" id="1920326at2759"/>
<dbReference type="GO" id="GO:0006139">
    <property type="term" value="P:nucleobase-containing compound metabolic process"/>
    <property type="evidence" value="ECO:0007669"/>
    <property type="project" value="InterPro"/>
</dbReference>
<dbReference type="AlphaFoldDB" id="A0A9P5JVU5"/>
<organism evidence="12 13">
    <name type="scientific">Russula ochroleuca</name>
    <dbReference type="NCBI Taxonomy" id="152965"/>
    <lineage>
        <taxon>Eukaryota</taxon>
        <taxon>Fungi</taxon>
        <taxon>Dikarya</taxon>
        <taxon>Basidiomycota</taxon>
        <taxon>Agaricomycotina</taxon>
        <taxon>Agaricomycetes</taxon>
        <taxon>Russulales</taxon>
        <taxon>Russulaceae</taxon>
        <taxon>Russula</taxon>
    </lineage>
</organism>
<dbReference type="GO" id="GO:0046872">
    <property type="term" value="F:metal ion binding"/>
    <property type="evidence" value="ECO:0007669"/>
    <property type="project" value="UniProtKB-KW"/>
</dbReference>
<gene>
    <name evidence="12" type="ORF">DFH94DRAFT_782378</name>
</gene>
<keyword evidence="7" id="KW-0539">Nucleus</keyword>
<keyword evidence="13" id="KW-1185">Reference proteome</keyword>
<keyword evidence="6" id="KW-0460">Magnesium</keyword>
<accession>A0A9P5JVU5</accession>
<keyword evidence="3" id="KW-0479">Metal-binding</keyword>
<evidence type="ECO:0000256" key="3">
    <source>
        <dbReference type="ARBA" id="ARBA00022723"/>
    </source>
</evidence>
<evidence type="ECO:0000256" key="7">
    <source>
        <dbReference type="ARBA" id="ARBA00023242"/>
    </source>
</evidence>
<comment type="subcellular location">
    <subcellularLocation>
        <location evidence="1">Nucleus</location>
    </subcellularLocation>
</comment>
<comment type="caution">
    <text evidence="12">The sequence shown here is derived from an EMBL/GenBank/DDBJ whole genome shotgun (WGS) entry which is preliminary data.</text>
</comment>
<dbReference type="InterPro" id="IPR012337">
    <property type="entry name" value="RNaseH-like_sf"/>
</dbReference>
<reference evidence="12" key="2">
    <citation type="journal article" date="2020" name="Nat. Commun.">
        <title>Large-scale genome sequencing of mycorrhizal fungi provides insights into the early evolution of symbiotic traits.</title>
        <authorList>
            <person name="Miyauchi S."/>
            <person name="Kiss E."/>
            <person name="Kuo A."/>
            <person name="Drula E."/>
            <person name="Kohler A."/>
            <person name="Sanchez-Garcia M."/>
            <person name="Morin E."/>
            <person name="Andreopoulos B."/>
            <person name="Barry K.W."/>
            <person name="Bonito G."/>
            <person name="Buee M."/>
            <person name="Carver A."/>
            <person name="Chen C."/>
            <person name="Cichocki N."/>
            <person name="Clum A."/>
            <person name="Culley D."/>
            <person name="Crous P.W."/>
            <person name="Fauchery L."/>
            <person name="Girlanda M."/>
            <person name="Hayes R.D."/>
            <person name="Keri Z."/>
            <person name="LaButti K."/>
            <person name="Lipzen A."/>
            <person name="Lombard V."/>
            <person name="Magnuson J."/>
            <person name="Maillard F."/>
            <person name="Murat C."/>
            <person name="Nolan M."/>
            <person name="Ohm R.A."/>
            <person name="Pangilinan J."/>
            <person name="Pereira M.F."/>
            <person name="Perotto S."/>
            <person name="Peter M."/>
            <person name="Pfister S."/>
            <person name="Riley R."/>
            <person name="Sitrit Y."/>
            <person name="Stielow J.B."/>
            <person name="Szollosi G."/>
            <person name="Zifcakova L."/>
            <person name="Stursova M."/>
            <person name="Spatafora J.W."/>
            <person name="Tedersoo L."/>
            <person name="Vaario L.M."/>
            <person name="Yamada A."/>
            <person name="Yan M."/>
            <person name="Wang P."/>
            <person name="Xu J."/>
            <person name="Bruns T."/>
            <person name="Baldrian P."/>
            <person name="Vilgalys R."/>
            <person name="Dunand C."/>
            <person name="Henrissat B."/>
            <person name="Grigoriev I.V."/>
            <person name="Hibbett D."/>
            <person name="Nagy L.G."/>
            <person name="Martin F.M."/>
        </authorList>
    </citation>
    <scope>NUCLEOTIDE SEQUENCE</scope>
    <source>
        <strain evidence="12">Prilba</strain>
    </source>
</reference>
<keyword evidence="4" id="KW-0378">Hydrolase</keyword>
<dbReference type="GO" id="GO:0008408">
    <property type="term" value="F:3'-5' exonuclease activity"/>
    <property type="evidence" value="ECO:0007669"/>
    <property type="project" value="InterPro"/>
</dbReference>
<dbReference type="PANTHER" id="PTHR13620">
    <property type="entry name" value="3-5 EXONUCLEASE"/>
    <property type="match status" value="1"/>
</dbReference>
<feature type="domain" description="3'-5' exonuclease" evidence="11">
    <location>
        <begin position="133"/>
        <end position="312"/>
    </location>
</feature>
<evidence type="ECO:0000256" key="10">
    <source>
        <dbReference type="SAM" id="MobiDB-lite"/>
    </source>
</evidence>
<name>A0A9P5JVU5_9AGAM</name>
<evidence type="ECO:0000256" key="9">
    <source>
        <dbReference type="ARBA" id="ARBA00042761"/>
    </source>
</evidence>
<evidence type="ECO:0000256" key="4">
    <source>
        <dbReference type="ARBA" id="ARBA00022801"/>
    </source>
</evidence>
<dbReference type="InterPro" id="IPR036397">
    <property type="entry name" value="RNaseH_sf"/>
</dbReference>
<evidence type="ECO:0000256" key="6">
    <source>
        <dbReference type="ARBA" id="ARBA00022842"/>
    </source>
</evidence>
<dbReference type="GO" id="GO:0003676">
    <property type="term" value="F:nucleic acid binding"/>
    <property type="evidence" value="ECO:0007669"/>
    <property type="project" value="InterPro"/>
</dbReference>
<evidence type="ECO:0000256" key="8">
    <source>
        <dbReference type="ARBA" id="ARBA00040531"/>
    </source>
</evidence>
<evidence type="ECO:0000256" key="2">
    <source>
        <dbReference type="ARBA" id="ARBA00022722"/>
    </source>
</evidence>
<evidence type="ECO:0000313" key="13">
    <source>
        <dbReference type="Proteomes" id="UP000759537"/>
    </source>
</evidence>
<protein>
    <recommendedName>
        <fullName evidence="8">3'-5' exonuclease</fullName>
    </recommendedName>
    <alternativeName>
        <fullName evidence="9">Werner Syndrome-like exonuclease</fullName>
    </alternativeName>
</protein>
<sequence length="444" mass="49291">MVRVLRGLGSGGLTKFSLSYEDGVIDLTTPENDALSAAVGAQVMGRRPPGGGSVTSSARVDSRRLKKTDSLKENEDTTKQGTSRGPKFPSALASRPVFTNYKSSGVATKPPPEQQGPSYPLYDYAEHIPKPKVIYITDEDRANEMVPGLNGAVGLDLEWPFTLERIGGAKEGKVALVQLCDADIILLIQVSKMKRFPEKVKELIESSKVPKAGVNIRNDGMKLFRDYGILASNLVELGALACQVDENFVSTFRRPIVSLVKVVSYFLHKTLDKGPVRMSDWSKDLTREQMKYASNDVHSGLTVYKSLMRTARSSKTQLMPERYTADLAGELRGSKNTGLICQTGHDRDSRTPLRGEGPLHRQAYTLWREGHGLLDICIRMRDQANPQSETVVISYILRALNEDPMLPFSIEALTSLVRLDSSSWIYHRDTIERWAQEGRGYNGR</sequence>